<evidence type="ECO:0000313" key="1">
    <source>
        <dbReference type="EMBL" id="KKK64259.1"/>
    </source>
</evidence>
<proteinExistence type="predicted"/>
<sequence length="77" mass="8762">MSLRSPLSEHDLRQRAYREAATILCGADVATEDLSLDEDYEVERIIRKELTRVLDNARLNENDDKARESLAKRGAST</sequence>
<organism evidence="1">
    <name type="scientific">marine sediment metagenome</name>
    <dbReference type="NCBI Taxonomy" id="412755"/>
    <lineage>
        <taxon>unclassified sequences</taxon>
        <taxon>metagenomes</taxon>
        <taxon>ecological metagenomes</taxon>
    </lineage>
</organism>
<comment type="caution">
    <text evidence="1">The sequence shown here is derived from an EMBL/GenBank/DDBJ whole genome shotgun (WGS) entry which is preliminary data.</text>
</comment>
<name>A0A0F8ZCM9_9ZZZZ</name>
<dbReference type="AlphaFoldDB" id="A0A0F8ZCM9"/>
<protein>
    <submittedName>
        <fullName evidence="1">Uncharacterized protein</fullName>
    </submittedName>
</protein>
<gene>
    <name evidence="1" type="ORF">LCGC14_2986040</name>
</gene>
<reference evidence="1" key="1">
    <citation type="journal article" date="2015" name="Nature">
        <title>Complex archaea that bridge the gap between prokaryotes and eukaryotes.</title>
        <authorList>
            <person name="Spang A."/>
            <person name="Saw J.H."/>
            <person name="Jorgensen S.L."/>
            <person name="Zaremba-Niedzwiedzka K."/>
            <person name="Martijn J."/>
            <person name="Lind A.E."/>
            <person name="van Eijk R."/>
            <person name="Schleper C."/>
            <person name="Guy L."/>
            <person name="Ettema T.J."/>
        </authorList>
    </citation>
    <scope>NUCLEOTIDE SEQUENCE</scope>
</reference>
<accession>A0A0F8ZCM9</accession>
<dbReference type="EMBL" id="LAZR01061102">
    <property type="protein sequence ID" value="KKK64259.1"/>
    <property type="molecule type" value="Genomic_DNA"/>
</dbReference>